<dbReference type="PANTHER" id="PTHR43114:SF7">
    <property type="entry name" value="ADENOSINE DEAMINASE DOMAIN-CONTAINING PROTEIN"/>
    <property type="match status" value="1"/>
</dbReference>
<dbReference type="GO" id="GO:0043103">
    <property type="term" value="P:hypoxanthine salvage"/>
    <property type="evidence" value="ECO:0007669"/>
    <property type="project" value="TreeGrafter"/>
</dbReference>
<evidence type="ECO:0000256" key="3">
    <source>
        <dbReference type="ARBA" id="ARBA00022801"/>
    </source>
</evidence>
<dbReference type="PANTHER" id="PTHR43114">
    <property type="entry name" value="ADENINE DEAMINASE"/>
    <property type="match status" value="1"/>
</dbReference>
<evidence type="ECO:0000256" key="2">
    <source>
        <dbReference type="ARBA" id="ARBA00022723"/>
    </source>
</evidence>
<dbReference type="InterPro" id="IPR001365">
    <property type="entry name" value="A_deaminase_dom"/>
</dbReference>
<dbReference type="EMBL" id="ML992674">
    <property type="protein sequence ID" value="KAF2212080.1"/>
    <property type="molecule type" value="Genomic_DNA"/>
</dbReference>
<dbReference type="Pfam" id="PF00962">
    <property type="entry name" value="A_deaminase"/>
    <property type="match status" value="1"/>
</dbReference>
<name>A0A6A6FF74_9PEZI</name>
<evidence type="ECO:0000259" key="5">
    <source>
        <dbReference type="Pfam" id="PF00962"/>
    </source>
</evidence>
<evidence type="ECO:0000313" key="7">
    <source>
        <dbReference type="Proteomes" id="UP000799539"/>
    </source>
</evidence>
<dbReference type="GO" id="GO:0046872">
    <property type="term" value="F:metal ion binding"/>
    <property type="evidence" value="ECO:0007669"/>
    <property type="project" value="UniProtKB-KW"/>
</dbReference>
<dbReference type="GO" id="GO:0005829">
    <property type="term" value="C:cytosol"/>
    <property type="evidence" value="ECO:0007669"/>
    <property type="project" value="TreeGrafter"/>
</dbReference>
<feature type="domain" description="Adenosine deaminase" evidence="5">
    <location>
        <begin position="37"/>
        <end position="369"/>
    </location>
</feature>
<dbReference type="OrthoDB" id="272271at2759"/>
<evidence type="ECO:0000313" key="6">
    <source>
        <dbReference type="EMBL" id="KAF2212080.1"/>
    </source>
</evidence>
<reference evidence="6" key="1">
    <citation type="journal article" date="2020" name="Stud. Mycol.">
        <title>101 Dothideomycetes genomes: a test case for predicting lifestyles and emergence of pathogens.</title>
        <authorList>
            <person name="Haridas S."/>
            <person name="Albert R."/>
            <person name="Binder M."/>
            <person name="Bloem J."/>
            <person name="Labutti K."/>
            <person name="Salamov A."/>
            <person name="Andreopoulos B."/>
            <person name="Baker S."/>
            <person name="Barry K."/>
            <person name="Bills G."/>
            <person name="Bluhm B."/>
            <person name="Cannon C."/>
            <person name="Castanera R."/>
            <person name="Culley D."/>
            <person name="Daum C."/>
            <person name="Ezra D."/>
            <person name="Gonzalez J."/>
            <person name="Henrissat B."/>
            <person name="Kuo A."/>
            <person name="Liang C."/>
            <person name="Lipzen A."/>
            <person name="Lutzoni F."/>
            <person name="Magnuson J."/>
            <person name="Mondo S."/>
            <person name="Nolan M."/>
            <person name="Ohm R."/>
            <person name="Pangilinan J."/>
            <person name="Park H.-J."/>
            <person name="Ramirez L."/>
            <person name="Alfaro M."/>
            <person name="Sun H."/>
            <person name="Tritt A."/>
            <person name="Yoshinaga Y."/>
            <person name="Zwiers L.-H."/>
            <person name="Turgeon B."/>
            <person name="Goodwin S."/>
            <person name="Spatafora J."/>
            <person name="Crous P."/>
            <person name="Grigoriev I."/>
        </authorList>
    </citation>
    <scope>NUCLEOTIDE SEQUENCE</scope>
    <source>
        <strain evidence="6">SCOH1-5</strain>
    </source>
</reference>
<dbReference type="NCBIfam" id="TIGR01430">
    <property type="entry name" value="aden_deam"/>
    <property type="match status" value="1"/>
</dbReference>
<dbReference type="SUPFAM" id="SSF51556">
    <property type="entry name" value="Metallo-dependent hydrolases"/>
    <property type="match status" value="1"/>
</dbReference>
<gene>
    <name evidence="6" type="ORF">CERZMDRAFT_41969</name>
</gene>
<sequence length="378" mass="42646">MLHRAAGCFTFLLLHGSLAAAQAQIQVQVEPFIRNLPKVELHVHIEGTLTPRLRWDLAQKNNVTLPYKTFEELQASYDKLATLPQENYLPAFLDGYYGGMEVLLHEEDFYQLAMDYYHKSVSLNVRYSEIYFDIQAHTRRNVSVADVMNGFLRAKNEAKAKCNYDSTFILAFLRDLSVESAQEHYDLAAPWRGTLFHAVGLDSDEQNRPPILFDSVYRQARKDGLKLTAHCDVNQQDTYEHIRQAALEVAGRGLDRIDHGLNAADKQDLIDAIKGRGIGLTLCPAAYSLIANASFIFPRVRTLYDAGIPITVNSDDPTYMRNYYVSEALQMTEDQTPFSTAEVVQLQKNAIAISWAPPLVKAAFVEELEAYAVKFAGE</sequence>
<evidence type="ECO:0000256" key="4">
    <source>
        <dbReference type="SAM" id="SignalP"/>
    </source>
</evidence>
<protein>
    <recommendedName>
        <fullName evidence="5">Adenosine deaminase domain-containing protein</fullName>
    </recommendedName>
</protein>
<dbReference type="Proteomes" id="UP000799539">
    <property type="component" value="Unassembled WGS sequence"/>
</dbReference>
<dbReference type="InterPro" id="IPR006330">
    <property type="entry name" value="Ado/ade_deaminase"/>
</dbReference>
<dbReference type="InterPro" id="IPR032466">
    <property type="entry name" value="Metal_Hydrolase"/>
</dbReference>
<organism evidence="6 7">
    <name type="scientific">Cercospora zeae-maydis SCOH1-5</name>
    <dbReference type="NCBI Taxonomy" id="717836"/>
    <lineage>
        <taxon>Eukaryota</taxon>
        <taxon>Fungi</taxon>
        <taxon>Dikarya</taxon>
        <taxon>Ascomycota</taxon>
        <taxon>Pezizomycotina</taxon>
        <taxon>Dothideomycetes</taxon>
        <taxon>Dothideomycetidae</taxon>
        <taxon>Mycosphaerellales</taxon>
        <taxon>Mycosphaerellaceae</taxon>
        <taxon>Cercospora</taxon>
    </lineage>
</organism>
<comment type="cofactor">
    <cofactor evidence="1">
        <name>Zn(2+)</name>
        <dbReference type="ChEBI" id="CHEBI:29105"/>
    </cofactor>
</comment>
<accession>A0A6A6FF74</accession>
<proteinExistence type="predicted"/>
<dbReference type="GO" id="GO:0000034">
    <property type="term" value="F:adenine deaminase activity"/>
    <property type="evidence" value="ECO:0007669"/>
    <property type="project" value="TreeGrafter"/>
</dbReference>
<dbReference type="AlphaFoldDB" id="A0A6A6FF74"/>
<keyword evidence="7" id="KW-1185">Reference proteome</keyword>
<feature type="signal peptide" evidence="4">
    <location>
        <begin position="1"/>
        <end position="23"/>
    </location>
</feature>
<keyword evidence="2" id="KW-0479">Metal-binding</keyword>
<dbReference type="GO" id="GO:0006146">
    <property type="term" value="P:adenine catabolic process"/>
    <property type="evidence" value="ECO:0007669"/>
    <property type="project" value="TreeGrafter"/>
</dbReference>
<keyword evidence="4" id="KW-0732">Signal</keyword>
<feature type="chain" id="PRO_5025620105" description="Adenosine deaminase domain-containing protein" evidence="4">
    <location>
        <begin position="24"/>
        <end position="378"/>
    </location>
</feature>
<keyword evidence="3" id="KW-0378">Hydrolase</keyword>
<dbReference type="Gene3D" id="3.20.20.140">
    <property type="entry name" value="Metal-dependent hydrolases"/>
    <property type="match status" value="1"/>
</dbReference>
<evidence type="ECO:0000256" key="1">
    <source>
        <dbReference type="ARBA" id="ARBA00001947"/>
    </source>
</evidence>